<dbReference type="InterPro" id="IPR011990">
    <property type="entry name" value="TPR-like_helical_dom_sf"/>
</dbReference>
<dbReference type="EMBL" id="JBHTCK010000011">
    <property type="protein sequence ID" value="MFC7355233.1"/>
    <property type="molecule type" value="Genomic_DNA"/>
</dbReference>
<proteinExistence type="predicted"/>
<dbReference type="InterPro" id="IPR027417">
    <property type="entry name" value="P-loop_NTPase"/>
</dbReference>
<evidence type="ECO:0000259" key="3">
    <source>
        <dbReference type="Pfam" id="PF25872"/>
    </source>
</evidence>
<feature type="compositionally biased region" description="Basic and acidic residues" evidence="1">
    <location>
        <begin position="9"/>
        <end position="18"/>
    </location>
</feature>
<organism evidence="4 5">
    <name type="scientific">Streptomyces caviscabies</name>
    <dbReference type="NCBI Taxonomy" id="90079"/>
    <lineage>
        <taxon>Bacteria</taxon>
        <taxon>Bacillati</taxon>
        <taxon>Actinomycetota</taxon>
        <taxon>Actinomycetes</taxon>
        <taxon>Kitasatosporales</taxon>
        <taxon>Streptomycetaceae</taxon>
        <taxon>Streptomyces</taxon>
    </lineage>
</organism>
<dbReference type="Pfam" id="PF25872">
    <property type="entry name" value="HTH_77"/>
    <property type="match status" value="1"/>
</dbReference>
<dbReference type="PANTHER" id="PTHR47691:SF3">
    <property type="entry name" value="HTH-TYPE TRANSCRIPTIONAL REGULATOR RV0890C-RELATED"/>
    <property type="match status" value="1"/>
</dbReference>
<evidence type="ECO:0000313" key="5">
    <source>
        <dbReference type="Proteomes" id="UP001596509"/>
    </source>
</evidence>
<feature type="domain" description="Winged helix-turn-helix" evidence="3">
    <location>
        <begin position="278"/>
        <end position="347"/>
    </location>
</feature>
<dbReference type="Pfam" id="PF13191">
    <property type="entry name" value="AAA_16"/>
    <property type="match status" value="1"/>
</dbReference>
<comment type="caution">
    <text evidence="4">The sequence shown here is derived from an EMBL/GenBank/DDBJ whole genome shotgun (WGS) entry which is preliminary data.</text>
</comment>
<evidence type="ECO:0000256" key="1">
    <source>
        <dbReference type="SAM" id="MobiDB-lite"/>
    </source>
</evidence>
<gene>
    <name evidence="4" type="ORF">ACFQW9_31765</name>
</gene>
<dbReference type="GO" id="GO:0005524">
    <property type="term" value="F:ATP binding"/>
    <property type="evidence" value="ECO:0007669"/>
    <property type="project" value="UniProtKB-KW"/>
</dbReference>
<reference evidence="5" key="1">
    <citation type="journal article" date="2019" name="Int. J. Syst. Evol. Microbiol.">
        <title>The Global Catalogue of Microorganisms (GCM) 10K type strain sequencing project: providing services to taxonomists for standard genome sequencing and annotation.</title>
        <authorList>
            <consortium name="The Broad Institute Genomics Platform"/>
            <consortium name="The Broad Institute Genome Sequencing Center for Infectious Disease"/>
            <person name="Wu L."/>
            <person name="Ma J."/>
        </authorList>
    </citation>
    <scope>NUCLEOTIDE SEQUENCE [LARGE SCALE GENOMIC DNA]</scope>
    <source>
        <strain evidence="5">ICMP 19430</strain>
    </source>
</reference>
<dbReference type="InterPro" id="IPR041664">
    <property type="entry name" value="AAA_16"/>
</dbReference>
<dbReference type="Gene3D" id="3.40.50.300">
    <property type="entry name" value="P-loop containing nucleotide triphosphate hydrolases"/>
    <property type="match status" value="1"/>
</dbReference>
<feature type="region of interest" description="Disordered" evidence="1">
    <location>
        <begin position="1"/>
        <end position="27"/>
    </location>
</feature>
<accession>A0ABW2MKJ5</accession>
<keyword evidence="4" id="KW-0067">ATP-binding</keyword>
<feature type="region of interest" description="Disordered" evidence="1">
    <location>
        <begin position="692"/>
        <end position="741"/>
    </location>
</feature>
<keyword evidence="4" id="KW-0547">Nucleotide-binding</keyword>
<sequence length="741" mass="80708">MRRLQDPSPHPDDPDARRPAVPGDLPAELNPFVGREDELTELGGLLEESRLVTVAGVAGVGKTRCVTRVAALREKRYCDGVLLAELSAVRHPDLLEHALVDALGLTDHTSRPPRAVLVEHLSERRTLLVIDGFEHLVDACADLVTELLRRAPRLQVLAAGRCPLRVDGERTYPLAPMSDEDAVELFTERARGVRPGWRPTAGERTTVLELCRRLDGIPLALELAAGRLRALSVEQVLLRLDDRFRLLTGGRRGAPPRHQTLRTAIGWSHELCTPEQRLLWARLSVFAGQFDLEAAEYICGGADLPADAVLDVLDELIAQSVVEREDGPAGARYRLLDTVSEYGAQWLAATGDAQRLRRRHRDWFLGLATWCELDWFSPRQAEVAARIDSELPNLRRAMECSMESPDEVHLAQHLAGTLWFYWTGCGRLSEGRHWLDHVLEEPTPHDAARLKVLWVLGYVAVLQGDAVGAISALQECREEAERTGDATALAYAVHRTGCLAIVTDDMERAEELLRDALGRYREVGELNSNVLMAQVELAMAVAFLGDLEAAAVICDEVREICEDHGERWALAYALYVLAYAALRRGRPARARQMLGECLTIGRTFNDLLGTVLSLELLALVTAAEGDAGEAAVLQGAAEGIWPSVGLRLFGSAFYGRPRAECEEQARRELGNAAYEEGLRAGRRLDPDTAVARALAGGPGSSVDAPGAGGGAPGGPGPGPGPGGTRRPAASRMIGRGGPERW</sequence>
<dbReference type="SUPFAM" id="SSF52540">
    <property type="entry name" value="P-loop containing nucleoside triphosphate hydrolases"/>
    <property type="match status" value="1"/>
</dbReference>
<dbReference type="InterPro" id="IPR058852">
    <property type="entry name" value="HTH_77"/>
</dbReference>
<name>A0ABW2MKJ5_9ACTN</name>
<protein>
    <submittedName>
        <fullName evidence="4">ATP-binding protein</fullName>
    </submittedName>
</protein>
<dbReference type="PRINTS" id="PR00364">
    <property type="entry name" value="DISEASERSIST"/>
</dbReference>
<dbReference type="RefSeq" id="WP_249628165.1">
    <property type="nucleotide sequence ID" value="NZ_JBHTCK010000011.1"/>
</dbReference>
<dbReference type="SUPFAM" id="SSF48452">
    <property type="entry name" value="TPR-like"/>
    <property type="match status" value="1"/>
</dbReference>
<evidence type="ECO:0000313" key="4">
    <source>
        <dbReference type="EMBL" id="MFC7355233.1"/>
    </source>
</evidence>
<dbReference type="PANTHER" id="PTHR47691">
    <property type="entry name" value="REGULATOR-RELATED"/>
    <property type="match status" value="1"/>
</dbReference>
<keyword evidence="5" id="KW-1185">Reference proteome</keyword>
<dbReference type="Proteomes" id="UP001596509">
    <property type="component" value="Unassembled WGS sequence"/>
</dbReference>
<dbReference type="Gene3D" id="1.25.40.10">
    <property type="entry name" value="Tetratricopeptide repeat domain"/>
    <property type="match status" value="1"/>
</dbReference>
<evidence type="ECO:0000259" key="2">
    <source>
        <dbReference type="Pfam" id="PF13191"/>
    </source>
</evidence>
<feature type="domain" description="Orc1-like AAA ATPase" evidence="2">
    <location>
        <begin position="31"/>
        <end position="155"/>
    </location>
</feature>